<evidence type="ECO:0000313" key="3">
    <source>
        <dbReference type="EMBL" id="OGI76065.1"/>
    </source>
</evidence>
<organism evidence="3 4">
    <name type="scientific">Candidatus Nomurabacteria bacterium RIFCSPHIGHO2_02_FULL_42_19</name>
    <dbReference type="NCBI Taxonomy" id="1801756"/>
    <lineage>
        <taxon>Bacteria</taxon>
        <taxon>Candidatus Nomuraibacteriota</taxon>
    </lineage>
</organism>
<keyword evidence="1" id="KW-0812">Transmembrane</keyword>
<dbReference type="Gene3D" id="3.40.33.10">
    <property type="entry name" value="CAP"/>
    <property type="match status" value="1"/>
</dbReference>
<dbReference type="CDD" id="cd05379">
    <property type="entry name" value="CAP_bacterial"/>
    <property type="match status" value="1"/>
</dbReference>
<feature type="transmembrane region" description="Helical" evidence="1">
    <location>
        <begin position="254"/>
        <end position="274"/>
    </location>
</feature>
<dbReference type="InterPro" id="IPR035940">
    <property type="entry name" value="CAP_sf"/>
</dbReference>
<dbReference type="STRING" id="1801756.A3C67_00570"/>
<evidence type="ECO:0000313" key="4">
    <source>
        <dbReference type="Proteomes" id="UP000179275"/>
    </source>
</evidence>
<keyword evidence="1" id="KW-1133">Transmembrane helix</keyword>
<evidence type="ECO:0000259" key="2">
    <source>
        <dbReference type="Pfam" id="PF00188"/>
    </source>
</evidence>
<comment type="caution">
    <text evidence="3">The sequence shown here is derived from an EMBL/GenBank/DDBJ whole genome shotgun (WGS) entry which is preliminary data.</text>
</comment>
<protein>
    <recommendedName>
        <fullName evidence="2">SCP domain-containing protein</fullName>
    </recommendedName>
</protein>
<dbReference type="AlphaFoldDB" id="A0A1F6W2Y0"/>
<reference evidence="3 4" key="1">
    <citation type="journal article" date="2016" name="Nat. Commun.">
        <title>Thousands of microbial genomes shed light on interconnected biogeochemical processes in an aquifer system.</title>
        <authorList>
            <person name="Anantharaman K."/>
            <person name="Brown C.T."/>
            <person name="Hug L.A."/>
            <person name="Sharon I."/>
            <person name="Castelle C.J."/>
            <person name="Probst A.J."/>
            <person name="Thomas B.C."/>
            <person name="Singh A."/>
            <person name="Wilkins M.J."/>
            <person name="Karaoz U."/>
            <person name="Brodie E.L."/>
            <person name="Williams K.H."/>
            <person name="Hubbard S.S."/>
            <person name="Banfield J.F."/>
        </authorList>
    </citation>
    <scope>NUCLEOTIDE SEQUENCE [LARGE SCALE GENOMIC DNA]</scope>
</reference>
<dbReference type="Proteomes" id="UP000179275">
    <property type="component" value="Unassembled WGS sequence"/>
</dbReference>
<feature type="transmembrane region" description="Helical" evidence="1">
    <location>
        <begin position="29"/>
        <end position="49"/>
    </location>
</feature>
<dbReference type="InterPro" id="IPR014044">
    <property type="entry name" value="CAP_dom"/>
</dbReference>
<accession>A0A1F6W2Y0</accession>
<dbReference type="EMBL" id="MFUG01000012">
    <property type="protein sequence ID" value="OGI76065.1"/>
    <property type="molecule type" value="Genomic_DNA"/>
</dbReference>
<feature type="transmembrane region" description="Helical" evidence="1">
    <location>
        <begin position="280"/>
        <end position="300"/>
    </location>
</feature>
<feature type="domain" description="SCP" evidence="2">
    <location>
        <begin position="66"/>
        <end position="181"/>
    </location>
</feature>
<dbReference type="PANTHER" id="PTHR31157:SF1">
    <property type="entry name" value="SCP DOMAIN-CONTAINING PROTEIN"/>
    <property type="match status" value="1"/>
</dbReference>
<dbReference type="Pfam" id="PF00188">
    <property type="entry name" value="CAP"/>
    <property type="match status" value="1"/>
</dbReference>
<keyword evidence="1" id="KW-0472">Membrane</keyword>
<gene>
    <name evidence="3" type="ORF">A3C67_00570</name>
</gene>
<dbReference type="PANTHER" id="PTHR31157">
    <property type="entry name" value="SCP DOMAIN-CONTAINING PROTEIN"/>
    <property type="match status" value="1"/>
</dbReference>
<evidence type="ECO:0000256" key="1">
    <source>
        <dbReference type="SAM" id="Phobius"/>
    </source>
</evidence>
<name>A0A1F6W2Y0_9BACT</name>
<dbReference type="SUPFAM" id="SSF55797">
    <property type="entry name" value="PR-1-like"/>
    <property type="match status" value="1"/>
</dbReference>
<proteinExistence type="predicted"/>
<sequence length="323" mass="35419">MFSWLKKYFIPHEGNDHQPHFLRHQSMTLVFLLVIVVELGFLAQVFIIFDKTKFLAAVLPGVLTTLTNEERAENNIPPVTENELLKKAAELKAQDMAARGYFAHTSPDGKTPWYWLNLVGYSYAKAGENLAVNFSESRDVDRAWMNSPTHYANIVKSDFTEIGIGVASGVYEGRNTVFVAQFFGTPLKTTPMAFASAPAPAPQIAQTPPTPVPPTQVLGEENAVFPTVVVEKGIGQSVKSFIQKIMTSPGNSVTYVYGGIVLLIILALLLAIFIKSEIQHPAIIARGVGLVAVIVFLFLVNMNLRPETKVPTSDLSANVIIAY</sequence>